<reference evidence="2 3" key="1">
    <citation type="submission" date="2019-09" db="EMBL/GenBank/DDBJ databases">
        <authorList>
            <person name="Chen X.-Y."/>
        </authorList>
    </citation>
    <scope>NUCLEOTIDE SEQUENCE [LARGE SCALE GENOMIC DNA]</scope>
    <source>
        <strain evidence="2 3">NY5</strain>
    </source>
</reference>
<dbReference type="Proteomes" id="UP000323708">
    <property type="component" value="Unassembled WGS sequence"/>
</dbReference>
<gene>
    <name evidence="2" type="ORF">F0M18_13090</name>
</gene>
<evidence type="ECO:0000313" key="3">
    <source>
        <dbReference type="Proteomes" id="UP000323708"/>
    </source>
</evidence>
<keyword evidence="2" id="KW-0808">Transferase</keyword>
<protein>
    <submittedName>
        <fullName evidence="2">GNAT family N-acetyltransferase</fullName>
    </submittedName>
</protein>
<dbReference type="InterPro" id="IPR000182">
    <property type="entry name" value="GNAT_dom"/>
</dbReference>
<dbReference type="Gene3D" id="3.40.630.30">
    <property type="match status" value="1"/>
</dbReference>
<comment type="caution">
    <text evidence="2">The sequence shown here is derived from an EMBL/GenBank/DDBJ whole genome shotgun (WGS) entry which is preliminary data.</text>
</comment>
<keyword evidence="3" id="KW-1185">Reference proteome</keyword>
<dbReference type="EMBL" id="VTUX01000006">
    <property type="protein sequence ID" value="KAA1190001.1"/>
    <property type="molecule type" value="Genomic_DNA"/>
</dbReference>
<dbReference type="GO" id="GO:0016747">
    <property type="term" value="F:acyltransferase activity, transferring groups other than amino-acyl groups"/>
    <property type="evidence" value="ECO:0007669"/>
    <property type="project" value="InterPro"/>
</dbReference>
<dbReference type="InterPro" id="IPR016181">
    <property type="entry name" value="Acyl_CoA_acyltransferase"/>
</dbReference>
<dbReference type="InterPro" id="IPR016890">
    <property type="entry name" value="UCP028520"/>
</dbReference>
<dbReference type="PIRSF" id="PIRSF028520">
    <property type="entry name" value="UCP028520"/>
    <property type="match status" value="1"/>
</dbReference>
<accession>A0A5B0WUX5</accession>
<dbReference type="SUPFAM" id="SSF55729">
    <property type="entry name" value="Acyl-CoA N-acyltransferases (Nat)"/>
    <property type="match status" value="1"/>
</dbReference>
<proteinExistence type="predicted"/>
<sequence length="162" mass="18224">MTLIRDTTDADFSRIVKLNTVEEQQTSPMSLQRLRLLDKYSSYNRVAEIEGEVVAFLLAIPAGVPYENENYDWFSRRFQSFLYIDRIVVAAEFSGRGVGSSLYADLFAFARSNNIGTITCEYNIKPLNPASRAFHGKFGFKEAGTQWVANATKQVSLQCAEA</sequence>
<dbReference type="CDD" id="cd04301">
    <property type="entry name" value="NAT_SF"/>
    <property type="match status" value="1"/>
</dbReference>
<feature type="domain" description="N-acetyltransferase" evidence="1">
    <location>
        <begin position="2"/>
        <end position="162"/>
    </location>
</feature>
<dbReference type="AlphaFoldDB" id="A0A5B0WUX5"/>
<evidence type="ECO:0000313" key="2">
    <source>
        <dbReference type="EMBL" id="KAA1190001.1"/>
    </source>
</evidence>
<name>A0A5B0WUX5_9GAMM</name>
<organism evidence="2 3">
    <name type="scientific">Pseudohalioglobus sediminis</name>
    <dbReference type="NCBI Taxonomy" id="2606449"/>
    <lineage>
        <taxon>Bacteria</taxon>
        <taxon>Pseudomonadati</taxon>
        <taxon>Pseudomonadota</taxon>
        <taxon>Gammaproteobacteria</taxon>
        <taxon>Cellvibrionales</taxon>
        <taxon>Halieaceae</taxon>
        <taxon>Pseudohalioglobus</taxon>
    </lineage>
</organism>
<evidence type="ECO:0000259" key="1">
    <source>
        <dbReference type="PROSITE" id="PS51186"/>
    </source>
</evidence>
<dbReference type="Pfam" id="PF00583">
    <property type="entry name" value="Acetyltransf_1"/>
    <property type="match status" value="1"/>
</dbReference>
<dbReference type="PROSITE" id="PS51186">
    <property type="entry name" value="GNAT"/>
    <property type="match status" value="1"/>
</dbReference>
<dbReference type="RefSeq" id="WP_149611901.1">
    <property type="nucleotide sequence ID" value="NZ_VTUX01000006.1"/>
</dbReference>